<protein>
    <submittedName>
        <fullName evidence="1">FOG: EAL domain</fullName>
    </submittedName>
</protein>
<sequence>MPHFGGTNQLGPRDIEVRGPVALGQDPAYCRLNGCRRLVHFKGVLQHHGCRKDGRQGIGFLLAGNVRCRAVAGFIEGHGTADAGRGQHANGTRQDGSLITQDIAKGILGHNYVKLGRAAHQLHGAVVDIHVLHRYLGELAFDILHRIPPQARGGEDVGLVDAGQVAAPLAGYGKGQPDDAFNLRPCVIHGIIGHFPLGGLLSFLGAEVKPPRQFPDDNQVGAGDYFLLQGRGLHQGIIEKSRAQVGIEAQFFTQGQQGCRLRALCRGQGIPFRTAYRPQEHGIALAAEFQGLRRQGYPPGIDSSAAYQRFGKLEFNTHPAADCLQDLDGLGDDLRADTITGQNGDFIHWSSPSWPRRASIPRRQ</sequence>
<dbReference type="EMBL" id="DF238840">
    <property type="protein sequence ID" value="GAF25471.1"/>
    <property type="molecule type" value="Genomic_DNA"/>
</dbReference>
<gene>
    <name evidence="1" type="ORF">MTY_0804</name>
</gene>
<dbReference type="AlphaFoldDB" id="A0A0S6UAJ4"/>
<organism evidence="1">
    <name type="scientific">Moorella thermoacetica Y72</name>
    <dbReference type="NCBI Taxonomy" id="1325331"/>
    <lineage>
        <taxon>Bacteria</taxon>
        <taxon>Bacillati</taxon>
        <taxon>Bacillota</taxon>
        <taxon>Clostridia</taxon>
        <taxon>Neomoorellales</taxon>
        <taxon>Neomoorellaceae</taxon>
        <taxon>Neomoorella</taxon>
    </lineage>
</organism>
<evidence type="ECO:0000313" key="1">
    <source>
        <dbReference type="EMBL" id="GAF25471.1"/>
    </source>
</evidence>
<proteinExistence type="predicted"/>
<accession>A0A0S6UAJ4</accession>
<reference evidence="1" key="1">
    <citation type="journal article" date="2014" name="Gene">
        <title>Genome-guided analysis of transformation efficiency and carbon dioxide assimilation by Moorella thermoacetica Y72.</title>
        <authorList>
            <person name="Tsukahara K."/>
            <person name="Kita A."/>
            <person name="Nakashimada Y."/>
            <person name="Hoshino T."/>
            <person name="Murakami K."/>
        </authorList>
    </citation>
    <scope>NUCLEOTIDE SEQUENCE [LARGE SCALE GENOMIC DNA]</scope>
    <source>
        <strain evidence="1">Y72</strain>
    </source>
</reference>
<name>A0A0S6UAJ4_NEOTH</name>
<dbReference type="Proteomes" id="UP000063718">
    <property type="component" value="Unassembled WGS sequence"/>
</dbReference>